<evidence type="ECO:0000256" key="5">
    <source>
        <dbReference type="ARBA" id="ARBA00022840"/>
    </source>
</evidence>
<dbReference type="EMBL" id="MU839022">
    <property type="protein sequence ID" value="KAK1764037.1"/>
    <property type="molecule type" value="Genomic_DNA"/>
</dbReference>
<keyword evidence="3" id="KW-0547">Nucleotide-binding</keyword>
<dbReference type="Proteomes" id="UP001244011">
    <property type="component" value="Unassembled WGS sequence"/>
</dbReference>
<evidence type="ECO:0000259" key="6">
    <source>
        <dbReference type="PROSITE" id="PS50011"/>
    </source>
</evidence>
<accession>A0AAJ0FE78</accession>
<dbReference type="RefSeq" id="XP_060280250.1">
    <property type="nucleotide sequence ID" value="XM_060430669.1"/>
</dbReference>
<evidence type="ECO:0000256" key="4">
    <source>
        <dbReference type="ARBA" id="ARBA00022777"/>
    </source>
</evidence>
<gene>
    <name evidence="7" type="ORF">QBC33DRAFT_572728</name>
</gene>
<dbReference type="Gene3D" id="1.10.510.10">
    <property type="entry name" value="Transferase(Phosphotransferase) domain 1"/>
    <property type="match status" value="1"/>
</dbReference>
<reference evidence="7" key="1">
    <citation type="submission" date="2023-06" db="EMBL/GenBank/DDBJ databases">
        <title>Genome-scale phylogeny and comparative genomics of the fungal order Sordariales.</title>
        <authorList>
            <consortium name="Lawrence Berkeley National Laboratory"/>
            <person name="Hensen N."/>
            <person name="Bonometti L."/>
            <person name="Westerberg I."/>
            <person name="Brannstrom I.O."/>
            <person name="Guillou S."/>
            <person name="Cros-Aarteil S."/>
            <person name="Calhoun S."/>
            <person name="Haridas S."/>
            <person name="Kuo A."/>
            <person name="Mondo S."/>
            <person name="Pangilinan J."/>
            <person name="Riley R."/>
            <person name="Labutti K."/>
            <person name="Andreopoulos B."/>
            <person name="Lipzen A."/>
            <person name="Chen C."/>
            <person name="Yanf M."/>
            <person name="Daum C."/>
            <person name="Ng V."/>
            <person name="Clum A."/>
            <person name="Steindorff A."/>
            <person name="Ohm R."/>
            <person name="Martin F."/>
            <person name="Silar P."/>
            <person name="Natvig D."/>
            <person name="Lalanne C."/>
            <person name="Gautier V."/>
            <person name="Ament-Velasquez S.L."/>
            <person name="Kruys A."/>
            <person name="Hutchinson M.I."/>
            <person name="Powell A.J."/>
            <person name="Barry K."/>
            <person name="Miller A.N."/>
            <person name="Grigoriev I.V."/>
            <person name="Debuchy R."/>
            <person name="Gladieux P."/>
            <person name="Thoren M.H."/>
            <person name="Johannesson H."/>
        </authorList>
    </citation>
    <scope>NUCLEOTIDE SEQUENCE</scope>
    <source>
        <strain evidence="7">8032-3</strain>
    </source>
</reference>
<keyword evidence="1" id="KW-0723">Serine/threonine-protein kinase</keyword>
<dbReference type="Pfam" id="PF00069">
    <property type="entry name" value="Pkinase"/>
    <property type="match status" value="1"/>
</dbReference>
<dbReference type="GO" id="GO:0043484">
    <property type="term" value="P:regulation of RNA splicing"/>
    <property type="evidence" value="ECO:0007669"/>
    <property type="project" value="TreeGrafter"/>
</dbReference>
<keyword evidence="2" id="KW-0808">Transferase</keyword>
<name>A0AAJ0FE78_9PEZI</name>
<feature type="domain" description="Protein kinase" evidence="6">
    <location>
        <begin position="1"/>
        <end position="164"/>
    </location>
</feature>
<dbReference type="GeneID" id="85313856"/>
<evidence type="ECO:0000256" key="1">
    <source>
        <dbReference type="ARBA" id="ARBA00022527"/>
    </source>
</evidence>
<keyword evidence="4" id="KW-0418">Kinase</keyword>
<evidence type="ECO:0000256" key="3">
    <source>
        <dbReference type="ARBA" id="ARBA00022741"/>
    </source>
</evidence>
<dbReference type="GO" id="GO:0005524">
    <property type="term" value="F:ATP binding"/>
    <property type="evidence" value="ECO:0007669"/>
    <property type="project" value="UniProtKB-KW"/>
</dbReference>
<keyword evidence="5" id="KW-0067">ATP-binding</keyword>
<evidence type="ECO:0000313" key="8">
    <source>
        <dbReference type="Proteomes" id="UP001244011"/>
    </source>
</evidence>
<dbReference type="PANTHER" id="PTHR45646">
    <property type="entry name" value="SERINE/THREONINE-PROTEIN KINASE DOA-RELATED"/>
    <property type="match status" value="1"/>
</dbReference>
<dbReference type="GO" id="GO:0004674">
    <property type="term" value="F:protein serine/threonine kinase activity"/>
    <property type="evidence" value="ECO:0007669"/>
    <property type="project" value="UniProtKB-KW"/>
</dbReference>
<keyword evidence="8" id="KW-1185">Reference proteome</keyword>
<evidence type="ECO:0000256" key="2">
    <source>
        <dbReference type="ARBA" id="ARBA00022679"/>
    </source>
</evidence>
<comment type="caution">
    <text evidence="7">The sequence shown here is derived from an EMBL/GenBank/DDBJ whole genome shotgun (WGS) entry which is preliminary data.</text>
</comment>
<dbReference type="GO" id="GO:0005634">
    <property type="term" value="C:nucleus"/>
    <property type="evidence" value="ECO:0007669"/>
    <property type="project" value="TreeGrafter"/>
</dbReference>
<proteinExistence type="predicted"/>
<dbReference type="InterPro" id="IPR000719">
    <property type="entry name" value="Prot_kinase_dom"/>
</dbReference>
<dbReference type="PROSITE" id="PS50011">
    <property type="entry name" value="PROTEIN_KINASE_DOM"/>
    <property type="match status" value="1"/>
</dbReference>
<organism evidence="7 8">
    <name type="scientific">Phialemonium atrogriseum</name>
    <dbReference type="NCBI Taxonomy" id="1093897"/>
    <lineage>
        <taxon>Eukaryota</taxon>
        <taxon>Fungi</taxon>
        <taxon>Dikarya</taxon>
        <taxon>Ascomycota</taxon>
        <taxon>Pezizomycotina</taxon>
        <taxon>Sordariomycetes</taxon>
        <taxon>Sordariomycetidae</taxon>
        <taxon>Cephalothecales</taxon>
        <taxon>Cephalothecaceae</taxon>
        <taxon>Phialemonium</taxon>
    </lineage>
</organism>
<dbReference type="SUPFAM" id="SSF56112">
    <property type="entry name" value="Protein kinase-like (PK-like)"/>
    <property type="match status" value="1"/>
</dbReference>
<dbReference type="InterPro" id="IPR011009">
    <property type="entry name" value="Kinase-like_dom_sf"/>
</dbReference>
<dbReference type="AlphaFoldDB" id="A0AAJ0FE78"/>
<dbReference type="InterPro" id="IPR051175">
    <property type="entry name" value="CLK_kinases"/>
</dbReference>
<evidence type="ECO:0000313" key="7">
    <source>
        <dbReference type="EMBL" id="KAK1764037.1"/>
    </source>
</evidence>
<sequence length="168" mass="18914">MDGMDVQPPLFQAPEVILGVGRSYSADIWNLGVLVWNLLENTNLFPNIRSIGLCDPRTHLAAMIAWLGNPPKELLEREEKWANVPWKCSFPNPQGKPSCTAPEFIGGPFFDSEDLVPTDLNIRDSVSSLQGDDNKLFLDFVGQMLNWLLEKRKTAKVLLDHPWLGISR</sequence>
<protein>
    <recommendedName>
        <fullName evidence="6">Protein kinase domain-containing protein</fullName>
    </recommendedName>
</protein>
<dbReference type="PANTHER" id="PTHR45646:SF11">
    <property type="entry name" value="SERINE_THREONINE-PROTEIN KINASE DOA"/>
    <property type="match status" value="1"/>
</dbReference>